<gene>
    <name evidence="5" type="ORF">BN2476_490066</name>
</gene>
<reference evidence="5" key="1">
    <citation type="submission" date="2016-12" db="EMBL/GenBank/DDBJ databases">
        <authorList>
            <person name="Moulin L."/>
        </authorList>
    </citation>
    <scope>NUCLEOTIDE SEQUENCE [LARGE SCALE GENOMIC DNA]</scope>
    <source>
        <strain evidence="5">STM 7183</strain>
    </source>
</reference>
<name>A0A1N7SEV3_9BURK</name>
<comment type="caution">
    <text evidence="5">The sequence shown here is derived from an EMBL/GenBank/DDBJ whole genome shotgun (WGS) entry which is preliminary data.</text>
</comment>
<comment type="similarity">
    <text evidence="1">Belongs to the Gfa family.</text>
</comment>
<dbReference type="AlphaFoldDB" id="A0A1N7SEV3"/>
<dbReference type="InterPro" id="IPR011057">
    <property type="entry name" value="Mss4-like_sf"/>
</dbReference>
<feature type="domain" description="CENP-V/GFA" evidence="4">
    <location>
        <begin position="7"/>
        <end position="36"/>
    </location>
</feature>
<evidence type="ECO:0000256" key="2">
    <source>
        <dbReference type="ARBA" id="ARBA00022723"/>
    </source>
</evidence>
<evidence type="ECO:0000313" key="6">
    <source>
        <dbReference type="Proteomes" id="UP000195569"/>
    </source>
</evidence>
<evidence type="ECO:0000256" key="1">
    <source>
        <dbReference type="ARBA" id="ARBA00005495"/>
    </source>
</evidence>
<dbReference type="GO" id="GO:0016846">
    <property type="term" value="F:carbon-sulfur lyase activity"/>
    <property type="evidence" value="ECO:0007669"/>
    <property type="project" value="InterPro"/>
</dbReference>
<keyword evidence="3" id="KW-0862">Zinc</keyword>
<accession>A0A1N7SEV3</accession>
<dbReference type="GO" id="GO:0046872">
    <property type="term" value="F:metal ion binding"/>
    <property type="evidence" value="ECO:0007669"/>
    <property type="project" value="UniProtKB-KW"/>
</dbReference>
<dbReference type="Pfam" id="PF04828">
    <property type="entry name" value="GFA"/>
    <property type="match status" value="1"/>
</dbReference>
<dbReference type="Proteomes" id="UP000195569">
    <property type="component" value="Unassembled WGS sequence"/>
</dbReference>
<proteinExistence type="inferred from homology"/>
<evidence type="ECO:0000259" key="4">
    <source>
        <dbReference type="Pfam" id="PF04828"/>
    </source>
</evidence>
<dbReference type="EMBL" id="CYGY02000049">
    <property type="protein sequence ID" value="SIT45938.1"/>
    <property type="molecule type" value="Genomic_DNA"/>
</dbReference>
<dbReference type="SUPFAM" id="SSF51316">
    <property type="entry name" value="Mss4-like"/>
    <property type="match status" value="1"/>
</dbReference>
<organism evidence="5 6">
    <name type="scientific">Paraburkholderia piptadeniae</name>
    <dbReference type="NCBI Taxonomy" id="1701573"/>
    <lineage>
        <taxon>Bacteria</taxon>
        <taxon>Pseudomonadati</taxon>
        <taxon>Pseudomonadota</taxon>
        <taxon>Betaproteobacteria</taxon>
        <taxon>Burkholderiales</taxon>
        <taxon>Burkholderiaceae</taxon>
        <taxon>Paraburkholderia</taxon>
    </lineage>
</organism>
<keyword evidence="2" id="KW-0479">Metal-binding</keyword>
<dbReference type="Gene3D" id="3.90.1590.10">
    <property type="entry name" value="glutathione-dependent formaldehyde- activating enzyme (gfa)"/>
    <property type="match status" value="1"/>
</dbReference>
<sequence>MITTLVSCSCGKVECEATGTPILTVVCYCDDCQRGSRQIDMLPNAAPVLGADSGTAYVLYRKDRFECTKGRELLLDLRLEERSPTKRVVARCCNSAMYLDFEKGHWVCAYRTRFLAAVPPIQMRIQARFKPQPDSAPIDIPTYRAFPPRFFAKLLFARIAMLLS</sequence>
<protein>
    <recommendedName>
        <fullName evidence="4">CENP-V/GFA domain-containing protein</fullName>
    </recommendedName>
</protein>
<dbReference type="InterPro" id="IPR006913">
    <property type="entry name" value="CENP-V/GFA"/>
</dbReference>
<evidence type="ECO:0000313" key="5">
    <source>
        <dbReference type="EMBL" id="SIT45938.1"/>
    </source>
</evidence>
<keyword evidence="6" id="KW-1185">Reference proteome</keyword>
<evidence type="ECO:0000256" key="3">
    <source>
        <dbReference type="ARBA" id="ARBA00022833"/>
    </source>
</evidence>